<comment type="similarity">
    <text evidence="5">Belongs to the ABC-2 integral membrane protein family.</text>
</comment>
<accession>A0A1G7RI49</accession>
<dbReference type="PIRSF" id="PIRSF006648">
    <property type="entry name" value="DrrB"/>
    <property type="match status" value="1"/>
</dbReference>
<keyword evidence="5" id="KW-0813">Transport</keyword>
<dbReference type="PANTHER" id="PTHR43229">
    <property type="entry name" value="NODULATION PROTEIN J"/>
    <property type="match status" value="1"/>
</dbReference>
<keyword evidence="5" id="KW-1003">Cell membrane</keyword>
<dbReference type="GO" id="GO:0140359">
    <property type="term" value="F:ABC-type transporter activity"/>
    <property type="evidence" value="ECO:0007669"/>
    <property type="project" value="InterPro"/>
</dbReference>
<feature type="transmembrane region" description="Helical" evidence="5">
    <location>
        <begin position="175"/>
        <end position="197"/>
    </location>
</feature>
<dbReference type="GO" id="GO:0043190">
    <property type="term" value="C:ATP-binding cassette (ABC) transporter complex"/>
    <property type="evidence" value="ECO:0007669"/>
    <property type="project" value="InterPro"/>
</dbReference>
<dbReference type="InterPro" id="IPR000412">
    <property type="entry name" value="ABC_2_transport"/>
</dbReference>
<evidence type="ECO:0000256" key="3">
    <source>
        <dbReference type="ARBA" id="ARBA00022989"/>
    </source>
</evidence>
<dbReference type="Pfam" id="PF01061">
    <property type="entry name" value="ABC2_membrane"/>
    <property type="match status" value="1"/>
</dbReference>
<organism evidence="7 8">
    <name type="scientific">Limimonas halophila</name>
    <dbReference type="NCBI Taxonomy" id="1082479"/>
    <lineage>
        <taxon>Bacteria</taxon>
        <taxon>Pseudomonadati</taxon>
        <taxon>Pseudomonadota</taxon>
        <taxon>Alphaproteobacteria</taxon>
        <taxon>Rhodospirillales</taxon>
        <taxon>Rhodovibrionaceae</taxon>
        <taxon>Limimonas</taxon>
    </lineage>
</organism>
<dbReference type="OrthoDB" id="9255971at2"/>
<evidence type="ECO:0000313" key="8">
    <source>
        <dbReference type="Proteomes" id="UP000199415"/>
    </source>
</evidence>
<sequence>MRDALATLRADLAAIHAVWLRELLRMARDRGQLAGAVSRPVLWVLIFGLGLAPYLGAGFAGAPVGYAAYVLPAVVVLNILYPATQAALATVQDREAGFLRELLASPAPAWAVMTGKLLGGASVAVGQGLLVLALAPVVGVVPSVGGVLAALLPMAALAVAFAALALALAARMRSVVGFGVFANTLILPAFFLAGSIFPLTPPAGTAAAELPGWLTALVHVNPVTYALDELRWALLGYRQLDPVTARAVTAAFAAAATGLAAVTAFRR</sequence>
<gene>
    <name evidence="7" type="ORF">SAMN05216241_105144</name>
</gene>
<dbReference type="InterPro" id="IPR013525">
    <property type="entry name" value="ABC2_TM"/>
</dbReference>
<dbReference type="RefSeq" id="WP_090019768.1">
    <property type="nucleotide sequence ID" value="NZ_FNCE01000005.1"/>
</dbReference>
<feature type="domain" description="ABC transmembrane type-2" evidence="6">
    <location>
        <begin position="31"/>
        <end position="267"/>
    </location>
</feature>
<name>A0A1G7RI49_9PROT</name>
<evidence type="ECO:0000256" key="1">
    <source>
        <dbReference type="ARBA" id="ARBA00004141"/>
    </source>
</evidence>
<keyword evidence="4 5" id="KW-0472">Membrane</keyword>
<reference evidence="7 8" key="1">
    <citation type="submission" date="2016-10" db="EMBL/GenBank/DDBJ databases">
        <authorList>
            <person name="de Groot N.N."/>
        </authorList>
    </citation>
    <scope>NUCLEOTIDE SEQUENCE [LARGE SCALE GENOMIC DNA]</scope>
    <source>
        <strain evidence="7 8">DSM 25584</strain>
    </source>
</reference>
<feature type="transmembrane region" description="Helical" evidence="5">
    <location>
        <begin position="117"/>
        <end position="141"/>
    </location>
</feature>
<dbReference type="PANTHER" id="PTHR43229:SF2">
    <property type="entry name" value="NODULATION PROTEIN J"/>
    <property type="match status" value="1"/>
</dbReference>
<dbReference type="EMBL" id="FNCE01000005">
    <property type="protein sequence ID" value="SDG10506.1"/>
    <property type="molecule type" value="Genomic_DNA"/>
</dbReference>
<evidence type="ECO:0000256" key="2">
    <source>
        <dbReference type="ARBA" id="ARBA00022692"/>
    </source>
</evidence>
<evidence type="ECO:0000313" key="7">
    <source>
        <dbReference type="EMBL" id="SDG10506.1"/>
    </source>
</evidence>
<keyword evidence="2 5" id="KW-0812">Transmembrane</keyword>
<protein>
    <recommendedName>
        <fullName evidence="5">Transport permease protein</fullName>
    </recommendedName>
</protein>
<dbReference type="InterPro" id="IPR051784">
    <property type="entry name" value="Nod_factor_ABC_transporter"/>
</dbReference>
<dbReference type="AlphaFoldDB" id="A0A1G7RI49"/>
<dbReference type="PROSITE" id="PS51012">
    <property type="entry name" value="ABC_TM2"/>
    <property type="match status" value="1"/>
</dbReference>
<evidence type="ECO:0000256" key="5">
    <source>
        <dbReference type="RuleBase" id="RU361157"/>
    </source>
</evidence>
<dbReference type="STRING" id="1082479.SAMN05216241_105144"/>
<dbReference type="Proteomes" id="UP000199415">
    <property type="component" value="Unassembled WGS sequence"/>
</dbReference>
<feature type="transmembrane region" description="Helical" evidence="5">
    <location>
        <begin position="243"/>
        <end position="265"/>
    </location>
</feature>
<keyword evidence="8" id="KW-1185">Reference proteome</keyword>
<feature type="transmembrane region" description="Helical" evidence="5">
    <location>
        <begin position="66"/>
        <end position="84"/>
    </location>
</feature>
<proteinExistence type="inferred from homology"/>
<feature type="transmembrane region" description="Helical" evidence="5">
    <location>
        <begin position="40"/>
        <end position="60"/>
    </location>
</feature>
<evidence type="ECO:0000256" key="4">
    <source>
        <dbReference type="ARBA" id="ARBA00023136"/>
    </source>
</evidence>
<feature type="transmembrane region" description="Helical" evidence="5">
    <location>
        <begin position="147"/>
        <end position="168"/>
    </location>
</feature>
<dbReference type="InterPro" id="IPR047817">
    <property type="entry name" value="ABC2_TM_bact-type"/>
</dbReference>
<keyword evidence="3 5" id="KW-1133">Transmembrane helix</keyword>
<evidence type="ECO:0000259" key="6">
    <source>
        <dbReference type="PROSITE" id="PS51012"/>
    </source>
</evidence>
<comment type="subcellular location">
    <subcellularLocation>
        <location evidence="5">Cell inner membrane</location>
        <topology evidence="5">Multi-pass membrane protein</topology>
    </subcellularLocation>
    <subcellularLocation>
        <location evidence="1">Membrane</location>
        <topology evidence="1">Multi-pass membrane protein</topology>
    </subcellularLocation>
</comment>